<dbReference type="SUPFAM" id="SSF56634">
    <property type="entry name" value="Heme-dependent catalase-like"/>
    <property type="match status" value="1"/>
</dbReference>
<accession>A0A1I5GND5</accession>
<dbReference type="STRING" id="913024.SAMN05421741_1461"/>
<sequence>MREKLTYTADFDKLSFKEQALLDKLTVAIQKFVRKTPELSQVPYKTRDAHATTYDILQGKFLVDDAFEQQSLFPENVLDATLRISNAHMKIVKGNALPAYGFSLKLSNETKTVANFPLVNFPLFPFNNVSNFLKFFTALNTYFAGNMIQKCWSMLGMTGCIIRIFPHVLHLDFLKNVTQLIKKRNNSLFSFDYHSIGAYRFGNHIVKLKLVPEQAVTEKSAKELFNKRGQYIAKLYIQYAYDLKNQPVNILHKEWKDSPFICVGKFIFTNYADKNDPNVEQSSFNPFESIEAFQPVGRIQHLRNKAYQASLEERRR</sequence>
<dbReference type="Proteomes" id="UP000199036">
    <property type="component" value="Unassembled WGS sequence"/>
</dbReference>
<proteinExistence type="predicted"/>
<evidence type="ECO:0000313" key="2">
    <source>
        <dbReference type="Proteomes" id="UP000199036"/>
    </source>
</evidence>
<evidence type="ECO:0008006" key="3">
    <source>
        <dbReference type="Google" id="ProtNLM"/>
    </source>
</evidence>
<evidence type="ECO:0000313" key="1">
    <source>
        <dbReference type="EMBL" id="SFO37429.1"/>
    </source>
</evidence>
<reference evidence="2" key="1">
    <citation type="submission" date="2016-10" db="EMBL/GenBank/DDBJ databases">
        <authorList>
            <person name="Varghese N."/>
            <person name="Submissions S."/>
        </authorList>
    </citation>
    <scope>NUCLEOTIDE SEQUENCE [LARGE SCALE GENOMIC DNA]</scope>
    <source>
        <strain evidence="2">DS-12</strain>
    </source>
</reference>
<name>A0A1I5GND5_9FLAO</name>
<gene>
    <name evidence="1" type="ORF">SAMN05421741_1461</name>
</gene>
<dbReference type="InterPro" id="IPR020835">
    <property type="entry name" value="Catalase_sf"/>
</dbReference>
<dbReference type="EMBL" id="FOVI01000046">
    <property type="protein sequence ID" value="SFO37429.1"/>
    <property type="molecule type" value="Genomic_DNA"/>
</dbReference>
<dbReference type="Gene3D" id="2.40.180.10">
    <property type="entry name" value="Catalase core domain"/>
    <property type="match status" value="1"/>
</dbReference>
<dbReference type="GO" id="GO:0020037">
    <property type="term" value="F:heme binding"/>
    <property type="evidence" value="ECO:0007669"/>
    <property type="project" value="InterPro"/>
</dbReference>
<dbReference type="AlphaFoldDB" id="A0A1I5GND5"/>
<protein>
    <recommendedName>
        <fullName evidence="3">Catalase</fullName>
    </recommendedName>
</protein>
<keyword evidence="2" id="KW-1185">Reference proteome</keyword>
<organism evidence="1 2">
    <name type="scientific">Paenimyroides ummariense</name>
    <dbReference type="NCBI Taxonomy" id="913024"/>
    <lineage>
        <taxon>Bacteria</taxon>
        <taxon>Pseudomonadati</taxon>
        <taxon>Bacteroidota</taxon>
        <taxon>Flavobacteriia</taxon>
        <taxon>Flavobacteriales</taxon>
        <taxon>Flavobacteriaceae</taxon>
        <taxon>Paenimyroides</taxon>
    </lineage>
</organism>